<dbReference type="PRINTS" id="PR01438">
    <property type="entry name" value="UNVRSLSTRESS"/>
</dbReference>
<dbReference type="EMBL" id="JBHUEE010000004">
    <property type="protein sequence ID" value="MFD1718089.1"/>
    <property type="molecule type" value="Genomic_DNA"/>
</dbReference>
<evidence type="ECO:0000259" key="2">
    <source>
        <dbReference type="Pfam" id="PF00582"/>
    </source>
</evidence>
<dbReference type="PANTHER" id="PTHR46268">
    <property type="entry name" value="STRESS RESPONSE PROTEIN NHAX"/>
    <property type="match status" value="1"/>
</dbReference>
<comment type="caution">
    <text evidence="3">The sequence shown here is derived from an EMBL/GenBank/DDBJ whole genome shotgun (WGS) entry which is preliminary data.</text>
</comment>
<sequence length="119" mass="12510">MSDVTVLVGFADSAEGRVAFDAGVEEARLRSTGVIVLVMSGEPPPVVHDVPVEFRHPDRHDADVAGALLDLAEETSAELIVIGLRRRSPVGKLLLGSQAQQILLQARVPVLAVKTPAAG</sequence>
<gene>
    <name evidence="3" type="ORF">ACFSE6_09600</name>
</gene>
<dbReference type="Pfam" id="PF00582">
    <property type="entry name" value="Usp"/>
    <property type="match status" value="1"/>
</dbReference>
<proteinExistence type="inferred from homology"/>
<evidence type="ECO:0000256" key="1">
    <source>
        <dbReference type="ARBA" id="ARBA00008791"/>
    </source>
</evidence>
<dbReference type="Proteomes" id="UP001597277">
    <property type="component" value="Unassembled WGS sequence"/>
</dbReference>
<name>A0ABW4L5G6_9MICO</name>
<comment type="similarity">
    <text evidence="1">Belongs to the universal stress protein A family.</text>
</comment>
<feature type="domain" description="UspA" evidence="2">
    <location>
        <begin position="60"/>
        <end position="114"/>
    </location>
</feature>
<dbReference type="InterPro" id="IPR006016">
    <property type="entry name" value="UspA"/>
</dbReference>
<evidence type="ECO:0000313" key="4">
    <source>
        <dbReference type="Proteomes" id="UP001597277"/>
    </source>
</evidence>
<reference evidence="4" key="1">
    <citation type="journal article" date="2019" name="Int. J. Syst. Evol. Microbiol.">
        <title>The Global Catalogue of Microorganisms (GCM) 10K type strain sequencing project: providing services to taxonomists for standard genome sequencing and annotation.</title>
        <authorList>
            <consortium name="The Broad Institute Genomics Platform"/>
            <consortium name="The Broad Institute Genome Sequencing Center for Infectious Disease"/>
            <person name="Wu L."/>
            <person name="Ma J."/>
        </authorList>
    </citation>
    <scope>NUCLEOTIDE SEQUENCE [LARGE SCALE GENOMIC DNA]</scope>
    <source>
        <strain evidence="4">JCM 17130</strain>
    </source>
</reference>
<dbReference type="RefSeq" id="WP_388005671.1">
    <property type="nucleotide sequence ID" value="NZ_JBHUEE010000004.1"/>
</dbReference>
<dbReference type="SUPFAM" id="SSF52402">
    <property type="entry name" value="Adenine nucleotide alpha hydrolases-like"/>
    <property type="match status" value="1"/>
</dbReference>
<organism evidence="3 4">
    <name type="scientific">Georgenia deserti</name>
    <dbReference type="NCBI Taxonomy" id="2093781"/>
    <lineage>
        <taxon>Bacteria</taxon>
        <taxon>Bacillati</taxon>
        <taxon>Actinomycetota</taxon>
        <taxon>Actinomycetes</taxon>
        <taxon>Micrococcales</taxon>
        <taxon>Bogoriellaceae</taxon>
        <taxon>Georgenia</taxon>
    </lineage>
</organism>
<accession>A0ABW4L5G6</accession>
<protein>
    <submittedName>
        <fullName evidence="3">Universal stress protein</fullName>
    </submittedName>
</protein>
<evidence type="ECO:0000313" key="3">
    <source>
        <dbReference type="EMBL" id="MFD1718089.1"/>
    </source>
</evidence>
<dbReference type="CDD" id="cd00293">
    <property type="entry name" value="USP-like"/>
    <property type="match status" value="1"/>
</dbReference>
<dbReference type="PANTHER" id="PTHR46268:SF6">
    <property type="entry name" value="UNIVERSAL STRESS PROTEIN UP12"/>
    <property type="match status" value="1"/>
</dbReference>
<keyword evidence="4" id="KW-1185">Reference proteome</keyword>
<dbReference type="Gene3D" id="3.40.50.12370">
    <property type="match status" value="1"/>
</dbReference>
<dbReference type="InterPro" id="IPR006015">
    <property type="entry name" value="Universal_stress_UspA"/>
</dbReference>